<comment type="caution">
    <text evidence="1">The sequence shown here is derived from an EMBL/GenBank/DDBJ whole genome shotgun (WGS) entry which is preliminary data.</text>
</comment>
<name>A0A6M0CMK4_9FLAO</name>
<protein>
    <submittedName>
        <fullName evidence="1">Uncharacterized protein</fullName>
    </submittedName>
</protein>
<dbReference type="AlphaFoldDB" id="A0A6M0CMK4"/>
<feature type="non-terminal residue" evidence="1">
    <location>
        <position position="75"/>
    </location>
</feature>
<evidence type="ECO:0000313" key="2">
    <source>
        <dbReference type="Proteomes" id="UP000474296"/>
    </source>
</evidence>
<proteinExistence type="predicted"/>
<accession>A0A6M0CMK4</accession>
<organism evidence="1 2">
    <name type="scientific">Spongiivirga citrea</name>
    <dbReference type="NCBI Taxonomy" id="1481457"/>
    <lineage>
        <taxon>Bacteria</taxon>
        <taxon>Pseudomonadati</taxon>
        <taxon>Bacteroidota</taxon>
        <taxon>Flavobacteriia</taxon>
        <taxon>Flavobacteriales</taxon>
        <taxon>Flavobacteriaceae</taxon>
        <taxon>Spongiivirga</taxon>
    </lineage>
</organism>
<dbReference type="EMBL" id="JAABOQ010000016">
    <property type="protein sequence ID" value="NER19158.1"/>
    <property type="molecule type" value="Genomic_DNA"/>
</dbReference>
<dbReference type="Proteomes" id="UP000474296">
    <property type="component" value="Unassembled WGS sequence"/>
</dbReference>
<keyword evidence="2" id="KW-1185">Reference proteome</keyword>
<sequence length="75" mass="8517">MKHHLLQNKLTRFVFLLLAIACTKEVTDDLLITFKVTAPTETLNCFVNIARPFDVTIRGVNANTAGNYQFKYAIE</sequence>
<evidence type="ECO:0000313" key="1">
    <source>
        <dbReference type="EMBL" id="NER19158.1"/>
    </source>
</evidence>
<gene>
    <name evidence="1" type="ORF">GWK10_18245</name>
</gene>
<dbReference type="RefSeq" id="WP_164033842.1">
    <property type="nucleotide sequence ID" value="NZ_JAABOQ010000016.1"/>
</dbReference>
<reference evidence="1 2" key="1">
    <citation type="submission" date="2020-01" db="EMBL/GenBank/DDBJ databases">
        <title>Spongiivirga citrea KCTC 32990T.</title>
        <authorList>
            <person name="Wang G."/>
        </authorList>
    </citation>
    <scope>NUCLEOTIDE SEQUENCE [LARGE SCALE GENOMIC DNA]</scope>
    <source>
        <strain evidence="1 2">KCTC 32990</strain>
    </source>
</reference>